<organism evidence="13 14">
    <name type="scientific">Plakobranchus ocellatus</name>
    <dbReference type="NCBI Taxonomy" id="259542"/>
    <lineage>
        <taxon>Eukaryota</taxon>
        <taxon>Metazoa</taxon>
        <taxon>Spiralia</taxon>
        <taxon>Lophotrochozoa</taxon>
        <taxon>Mollusca</taxon>
        <taxon>Gastropoda</taxon>
        <taxon>Heterobranchia</taxon>
        <taxon>Euthyneura</taxon>
        <taxon>Panpulmonata</taxon>
        <taxon>Sacoglossa</taxon>
        <taxon>Placobranchoidea</taxon>
        <taxon>Plakobranchidae</taxon>
        <taxon>Plakobranchus</taxon>
    </lineage>
</organism>
<keyword evidence="14" id="KW-1185">Reference proteome</keyword>
<dbReference type="SMART" id="SM00647">
    <property type="entry name" value="IBR"/>
    <property type="match status" value="2"/>
</dbReference>
<evidence type="ECO:0000313" key="14">
    <source>
        <dbReference type="Proteomes" id="UP000735302"/>
    </source>
</evidence>
<dbReference type="GO" id="GO:0008270">
    <property type="term" value="F:zinc ion binding"/>
    <property type="evidence" value="ECO:0007669"/>
    <property type="project" value="UniProtKB-KW"/>
</dbReference>
<evidence type="ECO:0000256" key="3">
    <source>
        <dbReference type="ARBA" id="ARBA00022679"/>
    </source>
</evidence>
<evidence type="ECO:0000256" key="6">
    <source>
        <dbReference type="ARBA" id="ARBA00022771"/>
    </source>
</evidence>
<evidence type="ECO:0000259" key="11">
    <source>
        <dbReference type="PROSITE" id="PS50089"/>
    </source>
</evidence>
<feature type="domain" description="RING-type" evidence="11">
    <location>
        <begin position="621"/>
        <end position="671"/>
    </location>
</feature>
<reference evidence="13 14" key="1">
    <citation type="journal article" date="2021" name="Elife">
        <title>Chloroplast acquisition without the gene transfer in kleptoplastic sea slugs, Plakobranchus ocellatus.</title>
        <authorList>
            <person name="Maeda T."/>
            <person name="Takahashi S."/>
            <person name="Yoshida T."/>
            <person name="Shimamura S."/>
            <person name="Takaki Y."/>
            <person name="Nagai Y."/>
            <person name="Toyoda A."/>
            <person name="Suzuki Y."/>
            <person name="Arimoto A."/>
            <person name="Ishii H."/>
            <person name="Satoh N."/>
            <person name="Nishiyama T."/>
            <person name="Hasebe M."/>
            <person name="Maruyama T."/>
            <person name="Minagawa J."/>
            <person name="Obokata J."/>
            <person name="Shigenobu S."/>
        </authorList>
    </citation>
    <scope>NUCLEOTIDE SEQUENCE [LARGE SCALE GENOMIC DNA]</scope>
</reference>
<keyword evidence="4" id="KW-0479">Metal-binding</keyword>
<dbReference type="Gene3D" id="1.20.120.1750">
    <property type="match status" value="1"/>
</dbReference>
<keyword evidence="5" id="KW-0677">Repeat</keyword>
<feature type="region of interest" description="Disordered" evidence="10">
    <location>
        <begin position="363"/>
        <end position="382"/>
    </location>
</feature>
<dbReference type="InterPro" id="IPR002867">
    <property type="entry name" value="IBR_dom"/>
</dbReference>
<dbReference type="Pfam" id="PF01485">
    <property type="entry name" value="IBR"/>
    <property type="match status" value="1"/>
</dbReference>
<feature type="domain" description="RING-type" evidence="12">
    <location>
        <begin position="617"/>
        <end position="874"/>
    </location>
</feature>
<feature type="region of interest" description="Disordered" evidence="10">
    <location>
        <begin position="405"/>
        <end position="424"/>
    </location>
</feature>
<evidence type="ECO:0000259" key="12">
    <source>
        <dbReference type="PROSITE" id="PS51873"/>
    </source>
</evidence>
<evidence type="ECO:0000256" key="5">
    <source>
        <dbReference type="ARBA" id="ARBA00022737"/>
    </source>
</evidence>
<dbReference type="Gene3D" id="3.30.40.10">
    <property type="entry name" value="Zinc/RING finger domain, C3HC4 (zinc finger)"/>
    <property type="match status" value="1"/>
</dbReference>
<dbReference type="InterPro" id="IPR017907">
    <property type="entry name" value="Znf_RING_CS"/>
</dbReference>
<comment type="caution">
    <text evidence="13">The sequence shown here is derived from an EMBL/GenBank/DDBJ whole genome shotgun (WGS) entry which is preliminary data.</text>
</comment>
<evidence type="ECO:0000256" key="1">
    <source>
        <dbReference type="ARBA" id="ARBA00001798"/>
    </source>
</evidence>
<gene>
    <name evidence="13" type="ORF">PoB_006067700</name>
</gene>
<dbReference type="PROSITE" id="PS51873">
    <property type="entry name" value="TRIAD"/>
    <property type="match status" value="1"/>
</dbReference>
<evidence type="ECO:0000256" key="2">
    <source>
        <dbReference type="ARBA" id="ARBA00012251"/>
    </source>
</evidence>
<keyword evidence="7" id="KW-0833">Ubl conjugation pathway</keyword>
<dbReference type="GO" id="GO:0061630">
    <property type="term" value="F:ubiquitin protein ligase activity"/>
    <property type="evidence" value="ECO:0007669"/>
    <property type="project" value="UniProtKB-EC"/>
</dbReference>
<feature type="compositionally biased region" description="Basic and acidic residues" evidence="10">
    <location>
        <begin position="892"/>
        <end position="904"/>
    </location>
</feature>
<dbReference type="AlphaFoldDB" id="A0AAV4CQL8"/>
<feature type="region of interest" description="Disordered" evidence="10">
    <location>
        <begin position="879"/>
        <end position="908"/>
    </location>
</feature>
<accession>A0AAV4CQL8</accession>
<dbReference type="InterPro" id="IPR001841">
    <property type="entry name" value="Znf_RING"/>
</dbReference>
<sequence>MVYKVCKGGVRSGNTLRGLHTVRTKRYASQACVIGRSNLSRKQVDKLLEESTDDVAVGETLRNVDVVLSLNKRERWRLPSTVTNMIRAGQFSQSKATVSVLERHKLKRRANCVGFACSKQNNIRGLGGQDKDQTSLDQNGIQQGQKRYFSFNLDQLGEDESRRQRKKRIAEEMKQLGKKSKIKHPDMKTVDVFTIEGRMERMTVPNTKPVYRMEVFYPCPQSCSLTFNPKYTDVVMTQGDDGEMEIRSNKKNEKKSQRKKRKRFTARDLAKIDMETKEFDDDVEQMWQDVYREISLPNGDDVIKANVQEKTSMPLDFEVNVENNTHKRSSSPTQYSQTDIIDWSLLIDHAELARASLNKINSRARQRRNSSRGCRISSSSLHEGTVSRSHITEVEIQNRVSTLQEKSNITNYNPGSDQRKQNPVISSVPVILPTSEITPEKLKASYGQLYSEADCQPRRFCINITEEVTALLSGSRNLASAMYTTYVVFIYKGVYDRGMDVYEAAVNCAACTDSQHITYSMPNGLTTINTVINVFVGNLLDLKEAGDASFINESLSCNIKVFAPFHEMMMEKMKVEVDTFFTSDELTRTSESGSLQEKTEEVKDTFSKKLLQFATDNDLFCEICYESVNPTQLESRPGTQLNICGHLFCEECWRSHLRMKLSEGAFQMTCPGYQCDTKLGPSTLLSLLHVTEVAQIFKRVCENEVETCPTAKWCPSPLCGRVLRIRTKSSKGAAALPEENLKSDIASAMCLDVLCACGESWCFNCLSPAHWPARCEQAQDYTDKLSVLKPENKASPKTALLSKPRSKQREPQRLDQLEGKLCPNCHRFIDKNGGCPHISCRCGHQFCWTCLAPYNNHTICVPNAKTVQAYSRRVNIRHVTKPSGNIEGNDVESPKSTEDKENRRQKTSMYHRAIEQREEAGFDRERNWYRYVDYLTTKICRATGKDLQFKKEVLHQCGLSDSEISDLSANVDTRQEELVRIPVIHHVQRYLKSCREARLALRHVAEYTFVLLQDCPNSVDKRRAFRIASDLIGYCSFSMSIFQAGGNQNPRTALKRLSDIQTWSSRAVDTLLATVHRLNH</sequence>
<evidence type="ECO:0000313" key="13">
    <source>
        <dbReference type="EMBL" id="GFO34172.1"/>
    </source>
</evidence>
<dbReference type="Pfam" id="PF22191">
    <property type="entry name" value="IBR_1"/>
    <property type="match status" value="1"/>
</dbReference>
<dbReference type="Proteomes" id="UP000735302">
    <property type="component" value="Unassembled WGS sequence"/>
</dbReference>
<dbReference type="PANTHER" id="PTHR11685">
    <property type="entry name" value="RBR FAMILY RING FINGER AND IBR DOMAIN-CONTAINING"/>
    <property type="match status" value="1"/>
</dbReference>
<evidence type="ECO:0000256" key="8">
    <source>
        <dbReference type="ARBA" id="ARBA00022833"/>
    </source>
</evidence>
<dbReference type="PROSITE" id="PS50089">
    <property type="entry name" value="ZF_RING_2"/>
    <property type="match status" value="1"/>
</dbReference>
<name>A0AAV4CQL8_9GAST</name>
<dbReference type="InterPro" id="IPR031127">
    <property type="entry name" value="E3_UB_ligase_RBR"/>
</dbReference>
<comment type="catalytic activity">
    <reaction evidence="1">
        <text>[E2 ubiquitin-conjugating enzyme]-S-ubiquitinyl-L-cysteine + [acceptor protein]-L-lysine = [E2 ubiquitin-conjugating enzyme]-L-cysteine + [acceptor protein]-N(6)-ubiquitinyl-L-lysine.</text>
        <dbReference type="EC" id="2.3.2.31"/>
    </reaction>
</comment>
<dbReference type="EMBL" id="BLXT01006878">
    <property type="protein sequence ID" value="GFO34172.1"/>
    <property type="molecule type" value="Genomic_DNA"/>
</dbReference>
<evidence type="ECO:0000256" key="7">
    <source>
        <dbReference type="ARBA" id="ARBA00022786"/>
    </source>
</evidence>
<dbReference type="EC" id="2.3.2.31" evidence="2"/>
<feature type="region of interest" description="Disordered" evidence="10">
    <location>
        <begin position="242"/>
        <end position="262"/>
    </location>
</feature>
<dbReference type="GO" id="GO:0016567">
    <property type="term" value="P:protein ubiquitination"/>
    <property type="evidence" value="ECO:0007669"/>
    <property type="project" value="InterPro"/>
</dbReference>
<keyword evidence="3" id="KW-0808">Transferase</keyword>
<feature type="compositionally biased region" description="Basic and acidic residues" evidence="10">
    <location>
        <begin position="244"/>
        <end position="255"/>
    </location>
</feature>
<dbReference type="CDD" id="cd20336">
    <property type="entry name" value="Rcat_RBR"/>
    <property type="match status" value="1"/>
</dbReference>
<dbReference type="InterPro" id="IPR013083">
    <property type="entry name" value="Znf_RING/FYVE/PHD"/>
</dbReference>
<dbReference type="PROSITE" id="PS00518">
    <property type="entry name" value="ZF_RING_1"/>
    <property type="match status" value="1"/>
</dbReference>
<keyword evidence="6 9" id="KW-0863">Zinc-finger</keyword>
<proteinExistence type="predicted"/>
<evidence type="ECO:0000256" key="10">
    <source>
        <dbReference type="SAM" id="MobiDB-lite"/>
    </source>
</evidence>
<keyword evidence="8" id="KW-0862">Zinc</keyword>
<evidence type="ECO:0000256" key="4">
    <source>
        <dbReference type="ARBA" id="ARBA00022723"/>
    </source>
</evidence>
<dbReference type="SUPFAM" id="SSF57850">
    <property type="entry name" value="RING/U-box"/>
    <property type="match status" value="2"/>
</dbReference>
<dbReference type="InterPro" id="IPR044066">
    <property type="entry name" value="TRIAD_supradom"/>
</dbReference>
<protein>
    <recommendedName>
        <fullName evidence="2">RBR-type E3 ubiquitin transferase</fullName>
        <ecNumber evidence="2">2.3.2.31</ecNumber>
    </recommendedName>
</protein>
<feature type="compositionally biased region" description="Low complexity" evidence="10">
    <location>
        <begin position="371"/>
        <end position="380"/>
    </location>
</feature>
<evidence type="ECO:0000256" key="9">
    <source>
        <dbReference type="PROSITE-ProRule" id="PRU00175"/>
    </source>
</evidence>